<gene>
    <name evidence="4" type="ORF">NSA58_13170</name>
</gene>
<comment type="caution">
    <text evidence="4">The sequence shown here is derived from an EMBL/GenBank/DDBJ whole genome shotgun (WGS) entry which is preliminary data.</text>
</comment>
<name>A0A9X2S2B9_9FIRM</name>
<dbReference type="SUPFAM" id="SSF49373">
    <property type="entry name" value="Invasin/intimin cell-adhesion fragments"/>
    <property type="match status" value="1"/>
</dbReference>
<evidence type="ECO:0000313" key="4">
    <source>
        <dbReference type="EMBL" id="MCR1823739.1"/>
    </source>
</evidence>
<keyword evidence="5" id="KW-1185">Reference proteome</keyword>
<proteinExistence type="predicted"/>
<keyword evidence="2" id="KW-0472">Membrane</keyword>
<organism evidence="4 5">
    <name type="scientific">Terrisporobacter muris</name>
    <dbReference type="NCBI Taxonomy" id="2963284"/>
    <lineage>
        <taxon>Bacteria</taxon>
        <taxon>Bacillati</taxon>
        <taxon>Bacillota</taxon>
        <taxon>Clostridia</taxon>
        <taxon>Peptostreptococcales</taxon>
        <taxon>Peptostreptococcaceae</taxon>
        <taxon>Terrisporobacter</taxon>
    </lineage>
</organism>
<dbReference type="InterPro" id="IPR008964">
    <property type="entry name" value="Invasin/intimin_cell_adhesion"/>
</dbReference>
<sequence length="451" mass="50934">MKKIDKDKKIILIVVLLPLLFFVQYYLFKSGVASPMIKGVNIKIIEGEYIQDIDKYVVKLGDRVVLSPGDYIKIPQYAKDPKIKFTILDNTKTIELKDNSNKEENTVILNALKTGYTSVAIMKNSRVLQKVTIRVVDPSIEDLNISVEGKLKYVGDEAEINSSVEVDYKEFNDTYDVTYESSNENVLKVINNKIKAVGVGKATIYAKSKDKVEAIRYTIVAKVKRIDIDSSFDIVVGEGIKLKPKIITEPQNLTPPQTSYKFSQSKLPVERAVTFEEDGTIVGIRQGSEQITISCGEGENKRIEVVTINVKEGTLENSMIRNLFSKHIIEDNKLKIALSWDILNGATNYDIYIKDNINGEAGFELYKSITQEEFLKNSNVIISIDLNEDINEIAYEIYVVGRNEEGTSKPSNIESIKDNIIKDNDDEENDNDNENIDDNEDKEEEVVPDET</sequence>
<feature type="domain" description="BIG2" evidence="3">
    <location>
        <begin position="139"/>
        <end position="218"/>
    </location>
</feature>
<dbReference type="EMBL" id="JANKBY010000185">
    <property type="protein sequence ID" value="MCR1823739.1"/>
    <property type="molecule type" value="Genomic_DNA"/>
</dbReference>
<evidence type="ECO:0000256" key="2">
    <source>
        <dbReference type="SAM" id="Phobius"/>
    </source>
</evidence>
<dbReference type="RefSeq" id="WP_052232832.1">
    <property type="nucleotide sequence ID" value="NZ_JANKBY010000185.1"/>
</dbReference>
<dbReference type="InterPro" id="IPR003343">
    <property type="entry name" value="Big_2"/>
</dbReference>
<feature type="transmembrane region" description="Helical" evidence="2">
    <location>
        <begin position="10"/>
        <end position="28"/>
    </location>
</feature>
<evidence type="ECO:0000313" key="5">
    <source>
        <dbReference type="Proteomes" id="UP001140817"/>
    </source>
</evidence>
<reference evidence="4" key="1">
    <citation type="submission" date="2022-07" db="EMBL/GenBank/DDBJ databases">
        <title>Enhanced cultured diversity of the mouse gut microbiota enables custom-made synthetic communities.</title>
        <authorList>
            <person name="Afrizal A."/>
        </authorList>
    </citation>
    <scope>NUCLEOTIDE SEQUENCE</scope>
    <source>
        <strain evidence="4">DSM 29186</strain>
    </source>
</reference>
<evidence type="ECO:0000256" key="1">
    <source>
        <dbReference type="SAM" id="MobiDB-lite"/>
    </source>
</evidence>
<dbReference type="SMART" id="SM00635">
    <property type="entry name" value="BID_2"/>
    <property type="match status" value="1"/>
</dbReference>
<keyword evidence="2" id="KW-1133">Transmembrane helix</keyword>
<dbReference type="Gene3D" id="2.60.40.1080">
    <property type="match status" value="1"/>
</dbReference>
<dbReference type="Proteomes" id="UP001140817">
    <property type="component" value="Unassembled WGS sequence"/>
</dbReference>
<feature type="compositionally biased region" description="Acidic residues" evidence="1">
    <location>
        <begin position="424"/>
        <end position="451"/>
    </location>
</feature>
<feature type="region of interest" description="Disordered" evidence="1">
    <location>
        <begin position="405"/>
        <end position="451"/>
    </location>
</feature>
<evidence type="ECO:0000259" key="3">
    <source>
        <dbReference type="SMART" id="SM00635"/>
    </source>
</evidence>
<keyword evidence="2" id="KW-0812">Transmembrane</keyword>
<protein>
    <submittedName>
        <fullName evidence="4">Ig-like domain-containing protein</fullName>
    </submittedName>
</protein>
<dbReference type="AlphaFoldDB" id="A0A9X2S2B9"/>
<accession>A0A9X2S2B9</accession>